<protein>
    <submittedName>
        <fullName evidence="1">Uncharacterized protein</fullName>
    </submittedName>
</protein>
<name>A0A0A9AUB1_ARUDO</name>
<accession>A0A0A9AUB1</accession>
<organism evidence="1">
    <name type="scientific">Arundo donax</name>
    <name type="common">Giant reed</name>
    <name type="synonym">Donax arundinaceus</name>
    <dbReference type="NCBI Taxonomy" id="35708"/>
    <lineage>
        <taxon>Eukaryota</taxon>
        <taxon>Viridiplantae</taxon>
        <taxon>Streptophyta</taxon>
        <taxon>Embryophyta</taxon>
        <taxon>Tracheophyta</taxon>
        <taxon>Spermatophyta</taxon>
        <taxon>Magnoliopsida</taxon>
        <taxon>Liliopsida</taxon>
        <taxon>Poales</taxon>
        <taxon>Poaceae</taxon>
        <taxon>PACMAD clade</taxon>
        <taxon>Arundinoideae</taxon>
        <taxon>Arundineae</taxon>
        <taxon>Arundo</taxon>
    </lineage>
</organism>
<dbReference type="EMBL" id="GBRH01243194">
    <property type="protein sequence ID" value="JAD54701.1"/>
    <property type="molecule type" value="Transcribed_RNA"/>
</dbReference>
<reference evidence="1" key="2">
    <citation type="journal article" date="2015" name="Data Brief">
        <title>Shoot transcriptome of the giant reed, Arundo donax.</title>
        <authorList>
            <person name="Barrero R.A."/>
            <person name="Guerrero F.D."/>
            <person name="Moolhuijzen P."/>
            <person name="Goolsby J.A."/>
            <person name="Tidwell J."/>
            <person name="Bellgard S.E."/>
            <person name="Bellgard M.I."/>
        </authorList>
    </citation>
    <scope>NUCLEOTIDE SEQUENCE</scope>
    <source>
        <tissue evidence="1">Shoot tissue taken approximately 20 cm above the soil surface</tissue>
    </source>
</reference>
<sequence>MFLFDGNHVKDRLNCVVQITMQ</sequence>
<dbReference type="AlphaFoldDB" id="A0A0A9AUB1"/>
<proteinExistence type="predicted"/>
<evidence type="ECO:0000313" key="1">
    <source>
        <dbReference type="EMBL" id="JAD54701.1"/>
    </source>
</evidence>
<reference evidence="1" key="1">
    <citation type="submission" date="2014-09" db="EMBL/GenBank/DDBJ databases">
        <authorList>
            <person name="Magalhaes I.L.F."/>
            <person name="Oliveira U."/>
            <person name="Santos F.R."/>
            <person name="Vidigal T.H.D.A."/>
            <person name="Brescovit A.D."/>
            <person name="Santos A.J."/>
        </authorList>
    </citation>
    <scope>NUCLEOTIDE SEQUENCE</scope>
    <source>
        <tissue evidence="1">Shoot tissue taken approximately 20 cm above the soil surface</tissue>
    </source>
</reference>